<dbReference type="Pfam" id="PF03466">
    <property type="entry name" value="LysR_substrate"/>
    <property type="match status" value="1"/>
</dbReference>
<dbReference type="PRINTS" id="PR00039">
    <property type="entry name" value="HTHLYSR"/>
</dbReference>
<evidence type="ECO:0000256" key="1">
    <source>
        <dbReference type="ARBA" id="ARBA00009437"/>
    </source>
</evidence>
<proteinExistence type="inferred from homology"/>
<keyword evidence="2" id="KW-0805">Transcription regulation</keyword>
<dbReference type="InterPro" id="IPR000847">
    <property type="entry name" value="LysR_HTH_N"/>
</dbReference>
<keyword evidence="4" id="KW-0804">Transcription</keyword>
<dbReference type="Pfam" id="PF00126">
    <property type="entry name" value="HTH_1"/>
    <property type="match status" value="1"/>
</dbReference>
<evidence type="ECO:0000256" key="3">
    <source>
        <dbReference type="ARBA" id="ARBA00023125"/>
    </source>
</evidence>
<dbReference type="InterPro" id="IPR036390">
    <property type="entry name" value="WH_DNA-bd_sf"/>
</dbReference>
<dbReference type="EMBL" id="AZFA01000010">
    <property type="protein sequence ID" value="KRL66833.1"/>
    <property type="molecule type" value="Genomic_DNA"/>
</dbReference>
<comment type="similarity">
    <text evidence="1">Belongs to the LysR transcriptional regulatory family.</text>
</comment>
<dbReference type="InterPro" id="IPR005119">
    <property type="entry name" value="LysR_subst-bd"/>
</dbReference>
<evidence type="ECO:0000313" key="6">
    <source>
        <dbReference type="EMBL" id="KRL66833.1"/>
    </source>
</evidence>
<feature type="domain" description="HTH lysR-type" evidence="5">
    <location>
        <begin position="1"/>
        <end position="58"/>
    </location>
</feature>
<dbReference type="PANTHER" id="PTHR30126">
    <property type="entry name" value="HTH-TYPE TRANSCRIPTIONAL REGULATOR"/>
    <property type="match status" value="1"/>
</dbReference>
<comment type="caution">
    <text evidence="6">The sequence shown here is derived from an EMBL/GenBank/DDBJ whole genome shotgun (WGS) entry which is preliminary data.</text>
</comment>
<dbReference type="GO" id="GO:0003700">
    <property type="term" value="F:DNA-binding transcription factor activity"/>
    <property type="evidence" value="ECO:0007669"/>
    <property type="project" value="InterPro"/>
</dbReference>
<name>A0A0R1SCH7_9LACO</name>
<accession>A0A0R1SCH7</accession>
<dbReference type="Gene3D" id="1.10.10.10">
    <property type="entry name" value="Winged helix-like DNA-binding domain superfamily/Winged helix DNA-binding domain"/>
    <property type="match status" value="1"/>
</dbReference>
<evidence type="ECO:0000259" key="5">
    <source>
        <dbReference type="PROSITE" id="PS50931"/>
    </source>
</evidence>
<dbReference type="AlphaFoldDB" id="A0A0R1SCH7"/>
<keyword evidence="7" id="KW-1185">Reference proteome</keyword>
<evidence type="ECO:0000313" key="7">
    <source>
        <dbReference type="Proteomes" id="UP000051647"/>
    </source>
</evidence>
<reference evidence="6 7" key="1">
    <citation type="journal article" date="2015" name="Genome Announc.">
        <title>Expanding the biotechnology potential of lactobacilli through comparative genomics of 213 strains and associated genera.</title>
        <authorList>
            <person name="Sun Z."/>
            <person name="Harris H.M."/>
            <person name="McCann A."/>
            <person name="Guo C."/>
            <person name="Argimon S."/>
            <person name="Zhang W."/>
            <person name="Yang X."/>
            <person name="Jeffery I.B."/>
            <person name="Cooney J.C."/>
            <person name="Kagawa T.F."/>
            <person name="Liu W."/>
            <person name="Song Y."/>
            <person name="Salvetti E."/>
            <person name="Wrobel A."/>
            <person name="Rasinkangas P."/>
            <person name="Parkhill J."/>
            <person name="Rea M.C."/>
            <person name="O'Sullivan O."/>
            <person name="Ritari J."/>
            <person name="Douillard F.P."/>
            <person name="Paul Ross R."/>
            <person name="Yang R."/>
            <person name="Briner A.E."/>
            <person name="Felis G.E."/>
            <person name="de Vos W.M."/>
            <person name="Barrangou R."/>
            <person name="Klaenhammer T.R."/>
            <person name="Caufield P.W."/>
            <person name="Cui Y."/>
            <person name="Zhang H."/>
            <person name="O'Toole P.W."/>
        </authorList>
    </citation>
    <scope>NUCLEOTIDE SEQUENCE [LARGE SCALE GENOMIC DNA]</scope>
    <source>
        <strain evidence="6 7">DSM 14857</strain>
    </source>
</reference>
<dbReference type="PROSITE" id="PS50931">
    <property type="entry name" value="HTH_LYSR"/>
    <property type="match status" value="1"/>
</dbReference>
<dbReference type="Gene3D" id="3.40.190.10">
    <property type="entry name" value="Periplasmic binding protein-like II"/>
    <property type="match status" value="2"/>
</dbReference>
<dbReference type="OrthoDB" id="9785745at2"/>
<protein>
    <submittedName>
        <fullName evidence="6">Transcriptional regulator</fullName>
    </submittedName>
</protein>
<dbReference type="Proteomes" id="UP000051647">
    <property type="component" value="Unassembled WGS sequence"/>
</dbReference>
<sequence length="288" mass="33292">MLDKRFLTLAMLSQTGSYTETANRLFITQPAVSQQINSLESELDLVLVDKSKRKIRLTASGQKLAKFVNQLDIESQKFLDNLQQDDEQSHLKMGCTLSLSSTLLPRFIHQLSGRSKIVTSEINNTDQILKKLRQGKIDFGLVEGNFDKKEFDSIFLQNEDFICVANNQVEFEHPTIDQLFQENIFVREPGSGSREIFEHWLGTQNYRINDFEHIVEIASPTVIVQLLEENRGISFIYRSLVEEKLRQGKLKRLDLQGFQILHPINLVFLKNSYFAATYENIVKDVFER</sequence>
<organism evidence="6 7">
    <name type="scientific">Companilactobacillus versmoldensis DSM 14857 = KCTC 3814</name>
    <dbReference type="NCBI Taxonomy" id="1423815"/>
    <lineage>
        <taxon>Bacteria</taxon>
        <taxon>Bacillati</taxon>
        <taxon>Bacillota</taxon>
        <taxon>Bacilli</taxon>
        <taxon>Lactobacillales</taxon>
        <taxon>Lactobacillaceae</taxon>
        <taxon>Companilactobacillus</taxon>
    </lineage>
</organism>
<dbReference type="RefSeq" id="WP_010624557.1">
    <property type="nucleotide sequence ID" value="NZ_AZFA01000010.1"/>
</dbReference>
<dbReference type="GO" id="GO:0000976">
    <property type="term" value="F:transcription cis-regulatory region binding"/>
    <property type="evidence" value="ECO:0007669"/>
    <property type="project" value="TreeGrafter"/>
</dbReference>
<dbReference type="PANTHER" id="PTHR30126:SF40">
    <property type="entry name" value="HTH-TYPE TRANSCRIPTIONAL REGULATOR GLTR"/>
    <property type="match status" value="1"/>
</dbReference>
<dbReference type="SUPFAM" id="SSF46785">
    <property type="entry name" value="Winged helix' DNA-binding domain"/>
    <property type="match status" value="1"/>
</dbReference>
<dbReference type="SUPFAM" id="SSF53850">
    <property type="entry name" value="Periplasmic binding protein-like II"/>
    <property type="match status" value="1"/>
</dbReference>
<gene>
    <name evidence="6" type="ORF">FC27_GL000279</name>
</gene>
<dbReference type="PATRIC" id="fig|1423815.3.peg.283"/>
<evidence type="ECO:0000256" key="4">
    <source>
        <dbReference type="ARBA" id="ARBA00023163"/>
    </source>
</evidence>
<keyword evidence="3" id="KW-0238">DNA-binding</keyword>
<dbReference type="STRING" id="1423815.FC27_GL000279"/>
<dbReference type="InterPro" id="IPR036388">
    <property type="entry name" value="WH-like_DNA-bd_sf"/>
</dbReference>
<dbReference type="eggNOG" id="COG0583">
    <property type="taxonomic scope" value="Bacteria"/>
</dbReference>
<evidence type="ECO:0000256" key="2">
    <source>
        <dbReference type="ARBA" id="ARBA00023015"/>
    </source>
</evidence>